<gene>
    <name evidence="3" type="ORF">FMM05_20840</name>
</gene>
<dbReference type="Proteomes" id="UP000320643">
    <property type="component" value="Unassembled WGS sequence"/>
</dbReference>
<dbReference type="InterPro" id="IPR045619">
    <property type="entry name" value="DUF6443"/>
</dbReference>
<evidence type="ECO:0000259" key="2">
    <source>
        <dbReference type="Pfam" id="PF20041"/>
    </source>
</evidence>
<comment type="caution">
    <text evidence="3">The sequence shown here is derived from an EMBL/GenBank/DDBJ whole genome shotgun (WGS) entry which is preliminary data.</text>
</comment>
<dbReference type="RefSeq" id="WP_221932294.1">
    <property type="nucleotide sequence ID" value="NZ_VJVZ01000032.1"/>
</dbReference>
<feature type="non-terminal residue" evidence="3">
    <location>
        <position position="545"/>
    </location>
</feature>
<keyword evidence="1" id="KW-0732">Signal</keyword>
<organism evidence="3 4">
    <name type="scientific">Flavobacterium zepuense</name>
    <dbReference type="NCBI Taxonomy" id="2593302"/>
    <lineage>
        <taxon>Bacteria</taxon>
        <taxon>Pseudomonadati</taxon>
        <taxon>Bacteroidota</taxon>
        <taxon>Flavobacteriia</taxon>
        <taxon>Flavobacteriales</taxon>
        <taxon>Flavobacteriaceae</taxon>
        <taxon>Flavobacterium</taxon>
    </lineage>
</organism>
<protein>
    <recommendedName>
        <fullName evidence="2">DUF6443 domain-containing protein</fullName>
    </recommendedName>
</protein>
<evidence type="ECO:0000313" key="3">
    <source>
        <dbReference type="EMBL" id="TRW21013.1"/>
    </source>
</evidence>
<sequence length="545" mass="60685">MKNLLYILLLSPLFSLAQTSTQNYVKTTTYKDETTTSNPSLGQVSITYLDGLGRPIQQVAHKASPTGKNIITHIEYDAYNRQPKEYMPFASTSPTVNMGFHPQAKDSTMLYYNTAQFEMTTNPYTEQFFEASPLNRVFEQGAPGTDWKINTASDLDHTIKFDYQTNKDSEVRKFVVNFTGGDTEKTELACVGHYAENNLYKSIVKNENWKPADGKSNTTEEFKDKEGHMVLKRTYTRDTTLNVDVPHDTYYVYDIYNNLTYVIPPLAADDIVQEIVLISSNGRNYPWTALGRVSQQLADDYQRAIEDYENSEILNADLLSAYGGQGGFTLVPDENGNLVLNINITTTNPMPYRTGIIADLRELGTFTDRDLGRIQGAGYSYYFLLRGNQLEVTGSGNVPSVNTSFNSGTPLEYSQNHAWTKLCRADAQIARDYDAAISTLNNSEILTTYTANPYGAFGGAAISVDDDNTVSLSLNITSTTPVQFLTGAVLPLSIQRKLPDMVLDSISGSGYNYVFKIINNNLHITGSGTFTNMLVNSVRYPNVSY</sequence>
<keyword evidence="4" id="KW-1185">Reference proteome</keyword>
<evidence type="ECO:0000256" key="1">
    <source>
        <dbReference type="SAM" id="SignalP"/>
    </source>
</evidence>
<accession>A0A552US15</accession>
<feature type="signal peptide" evidence="1">
    <location>
        <begin position="1"/>
        <end position="17"/>
    </location>
</feature>
<proteinExistence type="predicted"/>
<dbReference type="Pfam" id="PF20041">
    <property type="entry name" value="DUF6443"/>
    <property type="match status" value="1"/>
</dbReference>
<evidence type="ECO:0000313" key="4">
    <source>
        <dbReference type="Proteomes" id="UP000320643"/>
    </source>
</evidence>
<dbReference type="AlphaFoldDB" id="A0A552US15"/>
<feature type="chain" id="PRO_5021971794" description="DUF6443 domain-containing protein" evidence="1">
    <location>
        <begin position="18"/>
        <end position="545"/>
    </location>
</feature>
<name>A0A552US15_9FLAO</name>
<dbReference type="EMBL" id="VJVZ01000032">
    <property type="protein sequence ID" value="TRW21013.1"/>
    <property type="molecule type" value="Genomic_DNA"/>
</dbReference>
<feature type="domain" description="DUF6443" evidence="2">
    <location>
        <begin position="27"/>
        <end position="160"/>
    </location>
</feature>
<reference evidence="3 4" key="1">
    <citation type="submission" date="2019-07" db="EMBL/GenBank/DDBJ databases">
        <title>Flavobacterium sp. nov., isolated from glacier ice.</title>
        <authorList>
            <person name="Liu Q."/>
            <person name="Xin Y.-H."/>
        </authorList>
    </citation>
    <scope>NUCLEOTIDE SEQUENCE [LARGE SCALE GENOMIC DNA]</scope>
    <source>
        <strain evidence="3 4">ZT4R6</strain>
    </source>
</reference>